<keyword evidence="5" id="KW-1278">Translocase</keyword>
<dbReference type="Pfam" id="PF02874">
    <property type="entry name" value="ATP-synt_ab_N"/>
    <property type="match status" value="1"/>
</dbReference>
<accession>X1R1N4</accession>
<dbReference type="InterPro" id="IPR004100">
    <property type="entry name" value="ATPase_F1/V1/A1_a/bsu_N"/>
</dbReference>
<evidence type="ECO:0000313" key="8">
    <source>
        <dbReference type="EMBL" id="GAI57010.1"/>
    </source>
</evidence>
<evidence type="ECO:0000256" key="4">
    <source>
        <dbReference type="ARBA" id="ARBA00022840"/>
    </source>
</evidence>
<proteinExistence type="inferred from homology"/>
<dbReference type="PANTHER" id="PTHR43607">
    <property type="entry name" value="V-TYPE PROTON ATPASE CATALYTIC SUBUNIT A"/>
    <property type="match status" value="1"/>
</dbReference>
<dbReference type="GO" id="GO:0046961">
    <property type="term" value="F:proton-transporting ATPase activity, rotational mechanism"/>
    <property type="evidence" value="ECO:0007669"/>
    <property type="project" value="InterPro"/>
</dbReference>
<dbReference type="GO" id="GO:0005524">
    <property type="term" value="F:ATP binding"/>
    <property type="evidence" value="ECO:0007669"/>
    <property type="project" value="UniProtKB-KW"/>
</dbReference>
<dbReference type="InterPro" id="IPR022878">
    <property type="entry name" value="V-ATPase_asu"/>
</dbReference>
<protein>
    <recommendedName>
        <fullName evidence="7">ATPase F1/V1/A1 complex alpha/beta subunit N-terminal domain-containing protein</fullName>
    </recommendedName>
</protein>
<keyword evidence="3" id="KW-0547">Nucleotide-binding</keyword>
<dbReference type="AlphaFoldDB" id="X1R1N4"/>
<keyword evidence="2" id="KW-0813">Transport</keyword>
<comment type="similarity">
    <text evidence="1">Belongs to the ATPase alpha/beta chains family.</text>
</comment>
<feature type="domain" description="ATPase F1/V1/A1 complex alpha/beta subunit N-terminal" evidence="7">
    <location>
        <begin position="18"/>
        <end position="49"/>
    </location>
</feature>
<gene>
    <name evidence="8" type="ORF">S06H3_62005</name>
</gene>
<reference evidence="8" key="1">
    <citation type="journal article" date="2014" name="Front. Microbiol.">
        <title>High frequency of phylogenetically diverse reductive dehalogenase-homologous genes in deep subseafloor sedimentary metagenomes.</title>
        <authorList>
            <person name="Kawai M."/>
            <person name="Futagami T."/>
            <person name="Toyoda A."/>
            <person name="Takaki Y."/>
            <person name="Nishi S."/>
            <person name="Hori S."/>
            <person name="Arai W."/>
            <person name="Tsubouchi T."/>
            <person name="Morono Y."/>
            <person name="Uchiyama I."/>
            <person name="Ito T."/>
            <person name="Fujiyama A."/>
            <person name="Inagaki F."/>
            <person name="Takami H."/>
        </authorList>
    </citation>
    <scope>NUCLEOTIDE SEQUENCE</scope>
    <source>
        <strain evidence="8">Expedition CK06-06</strain>
    </source>
</reference>
<comment type="caution">
    <text evidence="8">The sequence shown here is derived from an EMBL/GenBank/DDBJ whole genome shotgun (WGS) entry which is preliminary data.</text>
</comment>
<organism evidence="8">
    <name type="scientific">marine sediment metagenome</name>
    <dbReference type="NCBI Taxonomy" id="412755"/>
    <lineage>
        <taxon>unclassified sequences</taxon>
        <taxon>metagenomes</taxon>
        <taxon>ecological metagenomes</taxon>
    </lineage>
</organism>
<evidence type="ECO:0000259" key="7">
    <source>
        <dbReference type="Pfam" id="PF02874"/>
    </source>
</evidence>
<dbReference type="GO" id="GO:0046034">
    <property type="term" value="P:ATP metabolic process"/>
    <property type="evidence" value="ECO:0007669"/>
    <property type="project" value="InterPro"/>
</dbReference>
<dbReference type="EMBL" id="BARV01040774">
    <property type="protein sequence ID" value="GAI57010.1"/>
    <property type="molecule type" value="Genomic_DNA"/>
</dbReference>
<evidence type="ECO:0000256" key="5">
    <source>
        <dbReference type="ARBA" id="ARBA00022967"/>
    </source>
</evidence>
<evidence type="ECO:0000256" key="6">
    <source>
        <dbReference type="ARBA" id="ARBA00023065"/>
    </source>
</evidence>
<dbReference type="PANTHER" id="PTHR43607:SF1">
    <property type="entry name" value="H(+)-TRANSPORTING TWO-SECTOR ATPASE"/>
    <property type="match status" value="1"/>
</dbReference>
<dbReference type="Gene3D" id="2.30.30.650">
    <property type="match status" value="1"/>
</dbReference>
<evidence type="ECO:0000256" key="1">
    <source>
        <dbReference type="ARBA" id="ARBA00008936"/>
    </source>
</evidence>
<name>X1R1N4_9ZZZZ</name>
<evidence type="ECO:0000256" key="2">
    <source>
        <dbReference type="ARBA" id="ARBA00022448"/>
    </source>
</evidence>
<evidence type="ECO:0000256" key="3">
    <source>
        <dbReference type="ARBA" id="ARBA00022741"/>
    </source>
</evidence>
<sequence length="76" mass="7901">MSVLSILYFLGHIAELGGEIIGLEGNKAIIQAHEDTLGLKIGEVVRGTGRILSAELGPGLVGSIYDGLQKSLLTLA</sequence>
<feature type="non-terminal residue" evidence="8">
    <location>
        <position position="76"/>
    </location>
</feature>
<keyword evidence="4" id="KW-0067">ATP-binding</keyword>
<keyword evidence="6" id="KW-0406">Ion transport</keyword>